<dbReference type="EMBL" id="JAUPFM010000005">
    <property type="protein sequence ID" value="KAK2851672.1"/>
    <property type="molecule type" value="Genomic_DNA"/>
</dbReference>
<feature type="disulfide bond" evidence="4">
    <location>
        <begin position="252"/>
        <end position="279"/>
    </location>
</feature>
<feature type="signal peptide" evidence="5">
    <location>
        <begin position="1"/>
        <end position="19"/>
    </location>
</feature>
<comment type="caution">
    <text evidence="4">Lacks conserved residue(s) required for the propagation of feature annotation.</text>
</comment>
<proteinExistence type="predicted"/>
<dbReference type="Proteomes" id="UP001187415">
    <property type="component" value="Unassembled WGS sequence"/>
</dbReference>
<feature type="domain" description="Sushi" evidence="6">
    <location>
        <begin position="146"/>
        <end position="205"/>
    </location>
</feature>
<evidence type="ECO:0000256" key="2">
    <source>
        <dbReference type="ARBA" id="ARBA00022737"/>
    </source>
</evidence>
<sequence length="466" mass="50430">MTSVGWKILLLSCAALVTAQVSKKCSAPPRYPHTRVDKKLLIGHRFSDGHKVYYHCTKNYTPARGSRSVQCVDGKWTKLTLKCEKKSCGNAGDLPNGQFLYEGSSLIGEKVYATCNEGYTLKGLNYLICKNTGWTGEFPSCEEQEITCPTPAVANSVISAGNVSVYRVGDNVTVGCGEGFQLKGAQHITCGPRGQWQPQPPVCLPSPVKTTESHDRKAGGCGAAPTFPNLSPADKYITVTSFAPGDRVHYVCGVGYTPAGGSKYSTCKDGMWTPLHLKCQRKLCGSAGEIPNGELTYTGVEFGDTATASCDEGYTLVGRATRTCMSEGWDGRVAACEAVVCEEPPSVLNADTEGLHEPPYTYGSVLRYRCRVGTIKGQREISCTSAGTWSAPPPECRETTCPSPNVPHAAWRGPQNRMYEYRDSISILCNPGFSISGQNMVTCGSDGRWLPDLPKCRPVRHLYQRG</sequence>
<feature type="domain" description="Sushi" evidence="6">
    <location>
        <begin position="399"/>
        <end position="458"/>
    </location>
</feature>
<evidence type="ECO:0000256" key="3">
    <source>
        <dbReference type="ARBA" id="ARBA00023157"/>
    </source>
</evidence>
<feature type="domain" description="Sushi" evidence="6">
    <location>
        <begin position="219"/>
        <end position="281"/>
    </location>
</feature>
<dbReference type="PANTHER" id="PTHR45656:SF4">
    <property type="entry name" value="PROTEIN CBR-CLEC-78"/>
    <property type="match status" value="1"/>
</dbReference>
<organism evidence="7 8">
    <name type="scientific">Channa striata</name>
    <name type="common">Snakehead murrel</name>
    <name type="synonym">Ophicephalus striatus</name>
    <dbReference type="NCBI Taxonomy" id="64152"/>
    <lineage>
        <taxon>Eukaryota</taxon>
        <taxon>Metazoa</taxon>
        <taxon>Chordata</taxon>
        <taxon>Craniata</taxon>
        <taxon>Vertebrata</taxon>
        <taxon>Euteleostomi</taxon>
        <taxon>Actinopterygii</taxon>
        <taxon>Neopterygii</taxon>
        <taxon>Teleostei</taxon>
        <taxon>Neoteleostei</taxon>
        <taxon>Acanthomorphata</taxon>
        <taxon>Anabantaria</taxon>
        <taxon>Anabantiformes</taxon>
        <taxon>Channoidei</taxon>
        <taxon>Channidae</taxon>
        <taxon>Channa</taxon>
    </lineage>
</organism>
<keyword evidence="2" id="KW-0677">Repeat</keyword>
<feature type="disulfide bond" evidence="4">
    <location>
        <begin position="56"/>
        <end position="83"/>
    </location>
</feature>
<reference evidence="7" key="1">
    <citation type="submission" date="2023-07" db="EMBL/GenBank/DDBJ databases">
        <title>Chromosome-level Genome Assembly of Striped Snakehead (Channa striata).</title>
        <authorList>
            <person name="Liu H."/>
        </authorList>
    </citation>
    <scope>NUCLEOTIDE SEQUENCE</scope>
    <source>
        <strain evidence="7">Gz</strain>
        <tissue evidence="7">Muscle</tissue>
    </source>
</reference>
<evidence type="ECO:0000256" key="1">
    <source>
        <dbReference type="ARBA" id="ARBA00022729"/>
    </source>
</evidence>
<dbReference type="AlphaFoldDB" id="A0AA88NA66"/>
<evidence type="ECO:0000313" key="7">
    <source>
        <dbReference type="EMBL" id="KAK2851672.1"/>
    </source>
</evidence>
<feature type="chain" id="PRO_5041729537" description="Sushi domain-containing protein" evidence="5">
    <location>
        <begin position="20"/>
        <end position="466"/>
    </location>
</feature>
<dbReference type="InterPro" id="IPR051277">
    <property type="entry name" value="SEZ6_CSMD_C4BPB_Regulators"/>
</dbReference>
<feature type="disulfide bond" evidence="4">
    <location>
        <begin position="429"/>
        <end position="456"/>
    </location>
</feature>
<protein>
    <recommendedName>
        <fullName evidence="6">Sushi domain-containing protein</fullName>
    </recommendedName>
</protein>
<dbReference type="Pfam" id="PF00084">
    <property type="entry name" value="Sushi"/>
    <property type="match status" value="7"/>
</dbReference>
<keyword evidence="8" id="KW-1185">Reference proteome</keyword>
<accession>A0AA88NA66</accession>
<evidence type="ECO:0000256" key="5">
    <source>
        <dbReference type="SAM" id="SignalP"/>
    </source>
</evidence>
<evidence type="ECO:0000259" key="6">
    <source>
        <dbReference type="PROSITE" id="PS50923"/>
    </source>
</evidence>
<feature type="domain" description="Sushi" evidence="6">
    <location>
        <begin position="23"/>
        <end position="85"/>
    </location>
</feature>
<dbReference type="InterPro" id="IPR035976">
    <property type="entry name" value="Sushi/SCR/CCP_sf"/>
</dbReference>
<feature type="domain" description="Sushi" evidence="6">
    <location>
        <begin position="282"/>
        <end position="338"/>
    </location>
</feature>
<feature type="disulfide bond" evidence="4">
    <location>
        <begin position="176"/>
        <end position="203"/>
    </location>
</feature>
<gene>
    <name evidence="7" type="ORF">Q5P01_007948</name>
</gene>
<evidence type="ECO:0000256" key="4">
    <source>
        <dbReference type="PROSITE-ProRule" id="PRU00302"/>
    </source>
</evidence>
<evidence type="ECO:0000313" key="8">
    <source>
        <dbReference type="Proteomes" id="UP001187415"/>
    </source>
</evidence>
<keyword evidence="1 5" id="KW-0732">Signal</keyword>
<feature type="domain" description="Sushi" evidence="6">
    <location>
        <begin position="339"/>
        <end position="398"/>
    </location>
</feature>
<dbReference type="SMART" id="SM00032">
    <property type="entry name" value="CCP"/>
    <property type="match status" value="7"/>
</dbReference>
<keyword evidence="4" id="KW-0768">Sushi</keyword>
<dbReference type="InterPro" id="IPR000436">
    <property type="entry name" value="Sushi_SCR_CCP_dom"/>
</dbReference>
<feature type="domain" description="Sushi" evidence="6">
    <location>
        <begin position="86"/>
        <end position="143"/>
    </location>
</feature>
<dbReference type="SUPFAM" id="SSF57535">
    <property type="entry name" value="Complement control module/SCR domain"/>
    <property type="match status" value="7"/>
</dbReference>
<dbReference type="PROSITE" id="PS50923">
    <property type="entry name" value="SUSHI"/>
    <property type="match status" value="7"/>
</dbReference>
<keyword evidence="3 4" id="KW-1015">Disulfide bond</keyword>
<dbReference type="CDD" id="cd00033">
    <property type="entry name" value="CCP"/>
    <property type="match status" value="7"/>
</dbReference>
<name>A0AA88NA66_CHASR</name>
<dbReference type="Gene3D" id="2.10.70.10">
    <property type="entry name" value="Complement Module, domain 1"/>
    <property type="match status" value="7"/>
</dbReference>
<dbReference type="PANTHER" id="PTHR45656">
    <property type="entry name" value="PROTEIN CBR-CLEC-78"/>
    <property type="match status" value="1"/>
</dbReference>
<comment type="caution">
    <text evidence="7">The sequence shown here is derived from an EMBL/GenBank/DDBJ whole genome shotgun (WGS) entry which is preliminary data.</text>
</comment>